<feature type="domain" description="STAS" evidence="1">
    <location>
        <begin position="1"/>
        <end position="115"/>
    </location>
</feature>
<dbReference type="PROSITE" id="PS50801">
    <property type="entry name" value="STAS"/>
    <property type="match status" value="1"/>
</dbReference>
<dbReference type="CDD" id="cd07043">
    <property type="entry name" value="STAS_anti-anti-sigma_factors"/>
    <property type="match status" value="1"/>
</dbReference>
<dbReference type="Proteomes" id="UP001310248">
    <property type="component" value="Unassembled WGS sequence"/>
</dbReference>
<evidence type="ECO:0000313" key="2">
    <source>
        <dbReference type="EMBL" id="MEE1675836.1"/>
    </source>
</evidence>
<dbReference type="InterPro" id="IPR036513">
    <property type="entry name" value="STAS_dom_sf"/>
</dbReference>
<dbReference type="EMBL" id="JAYDYW010000016">
    <property type="protein sequence ID" value="MEE1675836.1"/>
    <property type="molecule type" value="Genomic_DNA"/>
</dbReference>
<dbReference type="Gene3D" id="3.30.750.24">
    <property type="entry name" value="STAS domain"/>
    <property type="match status" value="1"/>
</dbReference>
<reference evidence="3" key="1">
    <citation type="submission" date="2023-07" db="EMBL/GenBank/DDBJ databases">
        <title>Draft genome sequence of Agarivorans aestuarii strain ZMCS4, a CAZymes producing bacteria isolated from the marine brown algae Clodostephus spongiosus.</title>
        <authorList>
            <person name="Lorente B."/>
            <person name="Cabral C."/>
            <person name="Frias J."/>
            <person name="Faria J."/>
            <person name="Toubarro D."/>
        </authorList>
    </citation>
    <scope>NUCLEOTIDE SEQUENCE [LARGE SCALE GENOMIC DNA]</scope>
    <source>
        <strain evidence="3">ZMCS4</strain>
    </source>
</reference>
<dbReference type="Pfam" id="PF01740">
    <property type="entry name" value="STAS"/>
    <property type="match status" value="1"/>
</dbReference>
<dbReference type="PANTHER" id="PTHR33495">
    <property type="entry name" value="ANTI-SIGMA FACTOR ANTAGONIST TM_1081-RELATED-RELATED"/>
    <property type="match status" value="1"/>
</dbReference>
<dbReference type="SUPFAM" id="SSF52091">
    <property type="entry name" value="SpoIIaa-like"/>
    <property type="match status" value="1"/>
</dbReference>
<gene>
    <name evidence="2" type="ORF">SNR37_001163</name>
</gene>
<sequence length="120" mass="12914">MKMQLDTSNQGNLTASIFGAFDAESCSEHKASFENICNEAASKLVVVNMSQVDFLDASGIGALVFMFKRINAAGGQLVLLGAQQQPRDLLVMLRVDHIITMIDTLPNQNLSTETLPSIAA</sequence>
<name>A0ABU7G9A3_9ALTE</name>
<organism evidence="2 3">
    <name type="scientific">Agarivorans aestuarii</name>
    <dbReference type="NCBI Taxonomy" id="1563703"/>
    <lineage>
        <taxon>Bacteria</taxon>
        <taxon>Pseudomonadati</taxon>
        <taxon>Pseudomonadota</taxon>
        <taxon>Gammaproteobacteria</taxon>
        <taxon>Alteromonadales</taxon>
        <taxon>Alteromonadaceae</taxon>
        <taxon>Agarivorans</taxon>
    </lineage>
</organism>
<reference evidence="2 3" key="2">
    <citation type="submission" date="2023-12" db="EMBL/GenBank/DDBJ databases">
        <authorList>
            <consortium name="Cladostephus spongiosus"/>
            <person name="Lorente B."/>
            <person name="Cabral C."/>
            <person name="Frias J."/>
            <person name="Faria J."/>
            <person name="Toubarro D."/>
        </authorList>
    </citation>
    <scope>NUCLEOTIDE SEQUENCE [LARGE SCALE GENOMIC DNA]</scope>
    <source>
        <strain evidence="2 3">ZMCS4</strain>
    </source>
</reference>
<accession>A0ABU7G9A3</accession>
<evidence type="ECO:0000259" key="1">
    <source>
        <dbReference type="PROSITE" id="PS50801"/>
    </source>
</evidence>
<protein>
    <submittedName>
        <fullName evidence="2">STAS domain-containing protein</fullName>
    </submittedName>
</protein>
<dbReference type="RefSeq" id="WP_329776615.1">
    <property type="nucleotide sequence ID" value="NZ_JAYDYW010000016.1"/>
</dbReference>
<keyword evidence="3" id="KW-1185">Reference proteome</keyword>
<dbReference type="InterPro" id="IPR002645">
    <property type="entry name" value="STAS_dom"/>
</dbReference>
<proteinExistence type="predicted"/>
<comment type="caution">
    <text evidence="2">The sequence shown here is derived from an EMBL/GenBank/DDBJ whole genome shotgun (WGS) entry which is preliminary data.</text>
</comment>
<evidence type="ECO:0000313" key="3">
    <source>
        <dbReference type="Proteomes" id="UP001310248"/>
    </source>
</evidence>